<reference evidence="2 3" key="1">
    <citation type="submission" date="2021-03" db="EMBL/GenBank/DDBJ databases">
        <title>Muricauda lutimaris sp. nov. and Muricauda ruestringensis sp. nov, two marine members of the Flavobacteriaceae isolated from deep sea sediments of Western Pacific.</title>
        <authorList>
            <person name="Zhao S."/>
            <person name="Liu R."/>
        </authorList>
    </citation>
    <scope>NUCLEOTIDE SEQUENCE [LARGE SCALE GENOMIC DNA]</scope>
    <source>
        <strain evidence="2 3">BC31-1-A7</strain>
    </source>
</reference>
<gene>
    <name evidence="2" type="ORF">J0656_17420</name>
</gene>
<proteinExistence type="predicted"/>
<evidence type="ECO:0008006" key="4">
    <source>
        <dbReference type="Google" id="ProtNLM"/>
    </source>
</evidence>
<accession>A0ABS3G9V1</accession>
<dbReference type="Proteomes" id="UP000664044">
    <property type="component" value="Unassembled WGS sequence"/>
</dbReference>
<feature type="transmembrane region" description="Helical" evidence="1">
    <location>
        <begin position="355"/>
        <end position="378"/>
    </location>
</feature>
<protein>
    <recommendedName>
        <fullName evidence="4">Chemotaxis protein</fullName>
    </recommendedName>
</protein>
<dbReference type="RefSeq" id="WP_207036245.1">
    <property type="nucleotide sequence ID" value="NZ_JAFLNL010000012.1"/>
</dbReference>
<dbReference type="EMBL" id="JAFLNL010000012">
    <property type="protein sequence ID" value="MBO0355802.1"/>
    <property type="molecule type" value="Genomic_DNA"/>
</dbReference>
<comment type="caution">
    <text evidence="2">The sequence shown here is derived from an EMBL/GenBank/DDBJ whole genome shotgun (WGS) entry which is preliminary data.</text>
</comment>
<sequence>MYLKPIKTTYAILSTALVVLMLGSCSLVRIESEQEPLTVKALNTRLMTQDFVGEAMEVTQKTADTILKDKPSPETQKLLLLWKINTAKQLKVHGFQAAPEVALLDVWTYMIRTKYFFAAPKPDYMSDTTYQTLQNTTTANANKISKIAQSVHSKKDFEKLALFVEEQARTNPITSYDFETISSVKEDYLKLTETPDSLSVRTVGTLSEVVSDLGSKLSYGSELTRKQLQWETLLYLKEKGLDTLDMQKKLQEFQDQTHRLITIAENSPQLLDSALINFRNQIDPIFIGLERGITSSMIALSNEFSEIDLLLERERLALDSILQRERKIITEEAHLLMDSGIKNTMEELRKTIRTLTVLAIFLIIVILGLPFYAGYLLGKKKNVA</sequence>
<keyword evidence="1" id="KW-1133">Transmembrane helix</keyword>
<evidence type="ECO:0000256" key="1">
    <source>
        <dbReference type="SAM" id="Phobius"/>
    </source>
</evidence>
<keyword evidence="1" id="KW-0472">Membrane</keyword>
<organism evidence="2 3">
    <name type="scientific">Flagellimonas aurea</name>
    <dbReference type="NCBI Taxonomy" id="2915619"/>
    <lineage>
        <taxon>Bacteria</taxon>
        <taxon>Pseudomonadati</taxon>
        <taxon>Bacteroidota</taxon>
        <taxon>Flavobacteriia</taxon>
        <taxon>Flavobacteriales</taxon>
        <taxon>Flavobacteriaceae</taxon>
        <taxon>Flagellimonas</taxon>
    </lineage>
</organism>
<keyword evidence="3" id="KW-1185">Reference proteome</keyword>
<evidence type="ECO:0000313" key="3">
    <source>
        <dbReference type="Proteomes" id="UP000664044"/>
    </source>
</evidence>
<evidence type="ECO:0000313" key="2">
    <source>
        <dbReference type="EMBL" id="MBO0355802.1"/>
    </source>
</evidence>
<name>A0ABS3G9V1_9FLAO</name>
<keyword evidence="1" id="KW-0812">Transmembrane</keyword>
<dbReference type="PROSITE" id="PS51257">
    <property type="entry name" value="PROKAR_LIPOPROTEIN"/>
    <property type="match status" value="1"/>
</dbReference>